<dbReference type="GO" id="GO:0003700">
    <property type="term" value="F:DNA-binding transcription factor activity"/>
    <property type="evidence" value="ECO:0007669"/>
    <property type="project" value="InterPro"/>
</dbReference>
<evidence type="ECO:0000256" key="3">
    <source>
        <dbReference type="ARBA" id="ARBA00023163"/>
    </source>
</evidence>
<keyword evidence="1" id="KW-0805">Transcription regulation</keyword>
<dbReference type="RefSeq" id="WP_212190736.1">
    <property type="nucleotide sequence ID" value="NZ_JAGTAR010000015.1"/>
</dbReference>
<proteinExistence type="predicted"/>
<dbReference type="PROSITE" id="PS01124">
    <property type="entry name" value="HTH_ARAC_FAMILY_2"/>
    <property type="match status" value="1"/>
</dbReference>
<evidence type="ECO:0000256" key="1">
    <source>
        <dbReference type="ARBA" id="ARBA00023015"/>
    </source>
</evidence>
<protein>
    <submittedName>
        <fullName evidence="5">Helix-turn-helix transcriptional regulator</fullName>
    </submittedName>
</protein>
<dbReference type="EMBL" id="JAGTAR010000015">
    <property type="protein sequence ID" value="MBR8536066.1"/>
    <property type="molecule type" value="Genomic_DNA"/>
</dbReference>
<gene>
    <name evidence="5" type="ORF">KDU71_10900</name>
</gene>
<evidence type="ECO:0000256" key="2">
    <source>
        <dbReference type="ARBA" id="ARBA00023125"/>
    </source>
</evidence>
<keyword evidence="2" id="KW-0238">DNA-binding</keyword>
<dbReference type="PANTHER" id="PTHR43280:SF2">
    <property type="entry name" value="HTH-TYPE TRANSCRIPTIONAL REGULATOR EXSA"/>
    <property type="match status" value="1"/>
</dbReference>
<name>A0A941F3G4_9BACT</name>
<dbReference type="GO" id="GO:0043565">
    <property type="term" value="F:sequence-specific DNA binding"/>
    <property type="evidence" value="ECO:0007669"/>
    <property type="project" value="InterPro"/>
</dbReference>
<keyword evidence="3" id="KW-0804">Transcription</keyword>
<dbReference type="SMART" id="SM00342">
    <property type="entry name" value="HTH_ARAC"/>
    <property type="match status" value="1"/>
</dbReference>
<evidence type="ECO:0000313" key="5">
    <source>
        <dbReference type="EMBL" id="MBR8536066.1"/>
    </source>
</evidence>
<feature type="domain" description="HTH araC/xylS-type" evidence="4">
    <location>
        <begin position="171"/>
        <end position="270"/>
    </location>
</feature>
<comment type="caution">
    <text evidence="5">The sequence shown here is derived from an EMBL/GenBank/DDBJ whole genome shotgun (WGS) entry which is preliminary data.</text>
</comment>
<accession>A0A941F3G4</accession>
<evidence type="ECO:0000313" key="6">
    <source>
        <dbReference type="Proteomes" id="UP000679220"/>
    </source>
</evidence>
<dbReference type="AlphaFoldDB" id="A0A941F3G4"/>
<dbReference type="InterPro" id="IPR018060">
    <property type="entry name" value="HTH_AraC"/>
</dbReference>
<organism evidence="5 6">
    <name type="scientific">Carboxylicivirga sediminis</name>
    <dbReference type="NCBI Taxonomy" id="2006564"/>
    <lineage>
        <taxon>Bacteria</taxon>
        <taxon>Pseudomonadati</taxon>
        <taxon>Bacteroidota</taxon>
        <taxon>Bacteroidia</taxon>
        <taxon>Marinilabiliales</taxon>
        <taxon>Marinilabiliaceae</taxon>
        <taxon>Carboxylicivirga</taxon>
    </lineage>
</organism>
<dbReference type="PANTHER" id="PTHR43280">
    <property type="entry name" value="ARAC-FAMILY TRANSCRIPTIONAL REGULATOR"/>
    <property type="match status" value="1"/>
</dbReference>
<keyword evidence="6" id="KW-1185">Reference proteome</keyword>
<reference evidence="5" key="1">
    <citation type="journal article" date="2018" name="Int. J. Syst. Evol. Microbiol.">
        <title>Carboxylicivirga sediminis sp. nov., isolated from coastal sediment.</title>
        <authorList>
            <person name="Wang F.Q."/>
            <person name="Ren L.H."/>
            <person name="Zou R.J."/>
            <person name="Sun Y.Z."/>
            <person name="Liu X.J."/>
            <person name="Jiang F."/>
            <person name="Liu L.J."/>
        </authorList>
    </citation>
    <scope>NUCLEOTIDE SEQUENCE</scope>
    <source>
        <strain evidence="5">JR1</strain>
    </source>
</reference>
<dbReference type="Pfam" id="PF12833">
    <property type="entry name" value="HTH_18"/>
    <property type="match status" value="1"/>
</dbReference>
<reference evidence="5" key="2">
    <citation type="submission" date="2021-04" db="EMBL/GenBank/DDBJ databases">
        <authorList>
            <person name="Zhang T."/>
            <person name="Zhang Y."/>
            <person name="Lu D."/>
            <person name="Zuo D."/>
            <person name="Du Z."/>
        </authorList>
    </citation>
    <scope>NUCLEOTIDE SEQUENCE</scope>
    <source>
        <strain evidence="5">JR1</strain>
    </source>
</reference>
<dbReference type="InterPro" id="IPR009057">
    <property type="entry name" value="Homeodomain-like_sf"/>
</dbReference>
<dbReference type="SUPFAM" id="SSF46689">
    <property type="entry name" value="Homeodomain-like"/>
    <property type="match status" value="1"/>
</dbReference>
<dbReference type="Gene3D" id="1.10.10.60">
    <property type="entry name" value="Homeodomain-like"/>
    <property type="match status" value="1"/>
</dbReference>
<sequence length="279" mass="31715">MQQIYTSTVLSPYYKYKDADRQVAWERALLLYDLEQTSIGLAFGQYSNVTSLALQKFSPDLVYKAGADFIVIASDKLHLKDISTIKQLKSDVRTAHIPIIGLLKQFSDLKHIAWLNAGVDRVFKWSIDVRVLLASAHALIKERKRLKHLYQKSATIESGNGNGSLDQLFISRARNVVLDNYSDTAFNIEQFVSLMNVSRTMLYVKIKQLAGKTTSEFVRDIRLEEAARLLKDGMFNVSEVAYKVGFKDPKYLSKKFKIRYGTTPSDFRRGGIGHSFVVE</sequence>
<evidence type="ECO:0000259" key="4">
    <source>
        <dbReference type="PROSITE" id="PS01124"/>
    </source>
</evidence>
<dbReference type="Proteomes" id="UP000679220">
    <property type="component" value="Unassembled WGS sequence"/>
</dbReference>